<reference evidence="2 3" key="1">
    <citation type="journal article" date="2023" name="Nucleic Acids Res.">
        <title>The hologenome of Daphnia magna reveals possible DNA methylation and microbiome-mediated evolution of the host genome.</title>
        <authorList>
            <person name="Chaturvedi A."/>
            <person name="Li X."/>
            <person name="Dhandapani V."/>
            <person name="Marshall H."/>
            <person name="Kissane S."/>
            <person name="Cuenca-Cambronero M."/>
            <person name="Asole G."/>
            <person name="Calvet F."/>
            <person name="Ruiz-Romero M."/>
            <person name="Marangio P."/>
            <person name="Guigo R."/>
            <person name="Rago D."/>
            <person name="Mirbahai L."/>
            <person name="Eastwood N."/>
            <person name="Colbourne J.K."/>
            <person name="Zhou J."/>
            <person name="Mallon E."/>
            <person name="Orsini L."/>
        </authorList>
    </citation>
    <scope>NUCLEOTIDE SEQUENCE [LARGE SCALE GENOMIC DNA]</scope>
    <source>
        <strain evidence="2">LRV0_1</strain>
    </source>
</reference>
<gene>
    <name evidence="2" type="ORF">OUZ56_013920</name>
</gene>
<feature type="compositionally biased region" description="Basic and acidic residues" evidence="1">
    <location>
        <begin position="59"/>
        <end position="71"/>
    </location>
</feature>
<comment type="caution">
    <text evidence="2">The sequence shown here is derived from an EMBL/GenBank/DDBJ whole genome shotgun (WGS) entry which is preliminary data.</text>
</comment>
<accession>A0ABQ9Z7C6</accession>
<evidence type="ECO:0000256" key="1">
    <source>
        <dbReference type="SAM" id="MobiDB-lite"/>
    </source>
</evidence>
<name>A0ABQ9Z7C6_9CRUS</name>
<organism evidence="2 3">
    <name type="scientific">Daphnia magna</name>
    <dbReference type="NCBI Taxonomy" id="35525"/>
    <lineage>
        <taxon>Eukaryota</taxon>
        <taxon>Metazoa</taxon>
        <taxon>Ecdysozoa</taxon>
        <taxon>Arthropoda</taxon>
        <taxon>Crustacea</taxon>
        <taxon>Branchiopoda</taxon>
        <taxon>Diplostraca</taxon>
        <taxon>Cladocera</taxon>
        <taxon>Anomopoda</taxon>
        <taxon>Daphniidae</taxon>
        <taxon>Daphnia</taxon>
    </lineage>
</organism>
<protein>
    <submittedName>
        <fullName evidence="2">Uncharacterized protein</fullName>
    </submittedName>
</protein>
<proteinExistence type="predicted"/>
<sequence length="108" mass="12373">MKERPILSPPLAIDDQAGVFWCSVELRMFFVPSCVSSLDPRYVGRSTVELPSRKKNRKHNTEEENGTDDKNQTAMLSRTDTHTLWPVGRESFNKCQASKSYRNVHSTE</sequence>
<dbReference type="Proteomes" id="UP001234178">
    <property type="component" value="Unassembled WGS sequence"/>
</dbReference>
<dbReference type="EMBL" id="JAOYFB010000002">
    <property type="protein sequence ID" value="KAK4008792.1"/>
    <property type="molecule type" value="Genomic_DNA"/>
</dbReference>
<keyword evidence="3" id="KW-1185">Reference proteome</keyword>
<feature type="region of interest" description="Disordered" evidence="1">
    <location>
        <begin position="49"/>
        <end position="72"/>
    </location>
</feature>
<evidence type="ECO:0000313" key="2">
    <source>
        <dbReference type="EMBL" id="KAK4008792.1"/>
    </source>
</evidence>
<evidence type="ECO:0000313" key="3">
    <source>
        <dbReference type="Proteomes" id="UP001234178"/>
    </source>
</evidence>